<comment type="function">
    <text evidence="1 10">Involved in cell fusion during mating by stabilizing the plasma membrane fusion event.</text>
</comment>
<keyword evidence="5 10" id="KW-0812">Transmembrane</keyword>
<evidence type="ECO:0000256" key="4">
    <source>
        <dbReference type="ARBA" id="ARBA00022475"/>
    </source>
</evidence>
<keyword evidence="7 10" id="KW-1133">Transmembrane helix</keyword>
<comment type="subcellular location">
    <subcellularLocation>
        <location evidence="2 10">Cell membrane</location>
        <topology evidence="2 10">Multi-pass membrane protein</topology>
    </subcellularLocation>
</comment>
<keyword evidence="6 10" id="KW-0184">Conjugation</keyword>
<feature type="transmembrane region" description="Helical" evidence="10">
    <location>
        <begin position="318"/>
        <end position="344"/>
    </location>
</feature>
<feature type="transmembrane region" description="Helical" evidence="10">
    <location>
        <begin position="276"/>
        <end position="298"/>
    </location>
</feature>
<dbReference type="EMBL" id="CP119937">
    <property type="protein sequence ID" value="WFD03427.1"/>
    <property type="molecule type" value="Genomic_DNA"/>
</dbReference>
<dbReference type="GO" id="GO:0005886">
    <property type="term" value="C:plasma membrane"/>
    <property type="evidence" value="ECO:0007669"/>
    <property type="project" value="UniProtKB-SubCell"/>
</dbReference>
<evidence type="ECO:0000256" key="6">
    <source>
        <dbReference type="ARBA" id="ARBA00022971"/>
    </source>
</evidence>
<dbReference type="AlphaFoldDB" id="A0AAF0E1J3"/>
<evidence type="ECO:0000313" key="11">
    <source>
        <dbReference type="EMBL" id="WFD03427.1"/>
    </source>
</evidence>
<keyword evidence="4 10" id="KW-1003">Cell membrane</keyword>
<evidence type="ECO:0000256" key="1">
    <source>
        <dbReference type="ARBA" id="ARBA00002512"/>
    </source>
</evidence>
<keyword evidence="8 10" id="KW-0472">Membrane</keyword>
<dbReference type="InterPro" id="IPR026777">
    <property type="entry name" value="PRM1"/>
</dbReference>
<dbReference type="GO" id="GO:0043332">
    <property type="term" value="C:mating projection tip"/>
    <property type="evidence" value="ECO:0007669"/>
    <property type="project" value="UniProtKB-UniRule"/>
</dbReference>
<dbReference type="PANTHER" id="PTHR31030:SF1">
    <property type="entry name" value="PLASMA MEMBRANE FUSION PROTEIN PRM1"/>
    <property type="match status" value="1"/>
</dbReference>
<dbReference type="GO" id="GO:0032220">
    <property type="term" value="P:plasma membrane fusion involved in cytogamy"/>
    <property type="evidence" value="ECO:0007669"/>
    <property type="project" value="TreeGrafter"/>
</dbReference>
<name>A0AAF0E1J3_9BASI</name>
<gene>
    <name evidence="11" type="primary">PRM1</name>
    <name evidence="11" type="ORF">MOBT1_002116</name>
</gene>
<evidence type="ECO:0000256" key="2">
    <source>
        <dbReference type="ARBA" id="ARBA00004651"/>
    </source>
</evidence>
<evidence type="ECO:0000256" key="3">
    <source>
        <dbReference type="ARBA" id="ARBA00010780"/>
    </source>
</evidence>
<evidence type="ECO:0000256" key="9">
    <source>
        <dbReference type="ARBA" id="ARBA00023180"/>
    </source>
</evidence>
<keyword evidence="12" id="KW-1185">Reference proteome</keyword>
<proteinExistence type="inferred from homology"/>
<comment type="similarity">
    <text evidence="3 10">Belongs to the PRM1 family.</text>
</comment>
<evidence type="ECO:0000256" key="10">
    <source>
        <dbReference type="RuleBase" id="RU366035"/>
    </source>
</evidence>
<dbReference type="PANTHER" id="PTHR31030">
    <property type="entry name" value="PLASMA MEMBRANE FUSION PROTEIN PRM1"/>
    <property type="match status" value="1"/>
</dbReference>
<sequence length="529" mass="55251">MRETSVWLAVATASAWYVARAVLATHERTARLTSLLSEAQRSAQAACRDADAAVRAVQMLPQDAAWATGAAVLHAVETVLHALARLLLAGLDVAGVVLDWICSSYRALFLCTAQLVVQSALALLDAATRAIADAVRAAGQALEALLSAGLQAAQGTADVAVDALNGVLGAVGQHVEAPQWHEPAALRVLRNITLPPSLVQPFHDVRLPTVDTLRAASRDVFTDALARVRHDVDAAVGGVALAMPPRAAVRALPPVCAHVRWSAFDEAARRVRTLAALSYAAIGVGAAGALALAAVAAWQRDAPPCATRRARTWAVCPVLVWVYAALLLHLGAVQVDLGVAHLVLRRLSEVRVWLTQLPDVPMPQLPGADAATDVANAVLHDAETRINAVLAQGVQTLVPGAIDALNAVLDVISGTIHDVLGATTLQAPVRQFAACVVGNKVRAAEQALVQLRAALHVALPRVPRVALPAPAALLAPAQRAAHGVARPVYDAVARDVGALQRERLGVLGVLGASVAVLVVRHLVCYQRAL</sequence>
<evidence type="ECO:0000256" key="8">
    <source>
        <dbReference type="ARBA" id="ARBA00023136"/>
    </source>
</evidence>
<reference evidence="11" key="1">
    <citation type="submission" date="2023-03" db="EMBL/GenBank/DDBJ databases">
        <title>Mating type loci evolution in Malassezia.</title>
        <authorList>
            <person name="Coelho M.A."/>
        </authorList>
    </citation>
    <scope>NUCLEOTIDE SEQUENCE</scope>
    <source>
        <strain evidence="11">CBS 7876</strain>
    </source>
</reference>
<feature type="transmembrane region" description="Helical" evidence="10">
    <location>
        <begin position="6"/>
        <end position="23"/>
    </location>
</feature>
<evidence type="ECO:0000256" key="7">
    <source>
        <dbReference type="ARBA" id="ARBA00022989"/>
    </source>
</evidence>
<protein>
    <recommendedName>
        <fullName evidence="10">Plasma membrane fusion protein PRM1</fullName>
    </recommendedName>
</protein>
<feature type="transmembrane region" description="Helical" evidence="10">
    <location>
        <begin position="504"/>
        <end position="523"/>
    </location>
</feature>
<comment type="caution">
    <text evidence="10">Lacks conserved residue(s) required for the propagation of feature annotation.</text>
</comment>
<dbReference type="Proteomes" id="UP001214603">
    <property type="component" value="Chromosome 4"/>
</dbReference>
<organism evidence="11 12">
    <name type="scientific">Malassezia obtusa</name>
    <dbReference type="NCBI Taxonomy" id="76774"/>
    <lineage>
        <taxon>Eukaryota</taxon>
        <taxon>Fungi</taxon>
        <taxon>Dikarya</taxon>
        <taxon>Basidiomycota</taxon>
        <taxon>Ustilaginomycotina</taxon>
        <taxon>Malasseziomycetes</taxon>
        <taxon>Malasseziales</taxon>
        <taxon>Malasseziaceae</taxon>
        <taxon>Malassezia</taxon>
    </lineage>
</organism>
<evidence type="ECO:0000256" key="5">
    <source>
        <dbReference type="ARBA" id="ARBA00022692"/>
    </source>
</evidence>
<keyword evidence="9" id="KW-0325">Glycoprotein</keyword>
<evidence type="ECO:0000313" key="12">
    <source>
        <dbReference type="Proteomes" id="UP001214603"/>
    </source>
</evidence>
<accession>A0AAF0E1J3</accession>